<dbReference type="GO" id="GO:0071949">
    <property type="term" value="F:FAD binding"/>
    <property type="evidence" value="ECO:0007669"/>
    <property type="project" value="InterPro"/>
</dbReference>
<dbReference type="InterPro" id="IPR016166">
    <property type="entry name" value="FAD-bd_PCMH"/>
</dbReference>
<sequence length="362" mass="40410">MSDTHQHSYQDSFQDSYQICHQYDLSHLNTMALRCVADTAIIIHDADALPKLELGDSWFVLSGGSNVLLPSRLDTTVILPRMMGKRIIDETDEYILLEVMAGENWHELVTHCTHQGWYGLENLALIPGLAGAAPVQNIGAYGVQLEDALECVQVYEWATGEFHTLSRDDCQFRYRHSIFKDEPNRYLITAITLRLHKNPTITRTGYGDLHAHALSLAHDDNREIIRPLDVYQAVIAIRESKLPNPAILPNCGSFFQNPVIPTEQFLALQSSYPTIPSYPVSDDETKVPAGWLIDQSGLKGKGIEPILTHAKQALVLTNHAPLTATQDDIKVAANHIISTVHDKFGITLVREPVWVNADGSYI</sequence>
<evidence type="ECO:0000256" key="11">
    <source>
        <dbReference type="ARBA" id="ARBA00022827"/>
    </source>
</evidence>
<evidence type="ECO:0000256" key="13">
    <source>
        <dbReference type="ARBA" id="ARBA00022960"/>
    </source>
</evidence>
<evidence type="ECO:0000256" key="19">
    <source>
        <dbReference type="ARBA" id="ARBA00048914"/>
    </source>
</evidence>
<evidence type="ECO:0000259" key="21">
    <source>
        <dbReference type="PROSITE" id="PS51387"/>
    </source>
</evidence>
<dbReference type="PANTHER" id="PTHR21071">
    <property type="entry name" value="UDP-N-ACETYLENOLPYRUVOYLGLUCOSAMINE REDUCTASE"/>
    <property type="match status" value="1"/>
</dbReference>
<dbReference type="SUPFAM" id="SSF56176">
    <property type="entry name" value="FAD-binding/transporter-associated domain-like"/>
    <property type="match status" value="1"/>
</dbReference>
<organism evidence="22 23">
    <name type="scientific">Moraxella pluranimalium</name>
    <dbReference type="NCBI Taxonomy" id="470453"/>
    <lineage>
        <taxon>Bacteria</taxon>
        <taxon>Pseudomonadati</taxon>
        <taxon>Pseudomonadota</taxon>
        <taxon>Gammaproteobacteria</taxon>
        <taxon>Moraxellales</taxon>
        <taxon>Moraxellaceae</taxon>
        <taxon>Moraxella</taxon>
    </lineage>
</organism>
<gene>
    <name evidence="20" type="primary">murB</name>
    <name evidence="22" type="ORF">B0680_06850</name>
</gene>
<keyword evidence="16 20" id="KW-0131">Cell cycle</keyword>
<feature type="domain" description="FAD-binding PCMH-type" evidence="21">
    <location>
        <begin position="33"/>
        <end position="198"/>
    </location>
</feature>
<dbReference type="EC" id="1.3.1.98" evidence="6 20"/>
<dbReference type="HAMAP" id="MF_00037">
    <property type="entry name" value="MurB"/>
    <property type="match status" value="1"/>
</dbReference>
<dbReference type="AlphaFoldDB" id="A0A1T0CMW2"/>
<keyword evidence="11 20" id="KW-0274">FAD</keyword>
<dbReference type="Pfam" id="PF02873">
    <property type="entry name" value="MurB_C"/>
    <property type="match status" value="1"/>
</dbReference>
<dbReference type="OrthoDB" id="9804753at2"/>
<dbReference type="Gene3D" id="3.30.43.10">
    <property type="entry name" value="Uridine Diphospho-n-acetylenolpyruvylglucosamine Reductase, domain 2"/>
    <property type="match status" value="1"/>
</dbReference>
<evidence type="ECO:0000256" key="10">
    <source>
        <dbReference type="ARBA" id="ARBA00022630"/>
    </source>
</evidence>
<feature type="active site" description="Proton donor" evidence="20">
    <location>
        <position position="253"/>
    </location>
</feature>
<evidence type="ECO:0000256" key="12">
    <source>
        <dbReference type="ARBA" id="ARBA00022857"/>
    </source>
</evidence>
<dbReference type="PANTHER" id="PTHR21071:SF4">
    <property type="entry name" value="UDP-N-ACETYLENOLPYRUVOYLGLUCOSAMINE REDUCTASE"/>
    <property type="match status" value="1"/>
</dbReference>
<comment type="catalytic activity">
    <reaction evidence="19 20">
        <text>UDP-N-acetyl-alpha-D-muramate + NADP(+) = UDP-N-acetyl-3-O-(1-carboxyvinyl)-alpha-D-glucosamine + NADPH + H(+)</text>
        <dbReference type="Rhea" id="RHEA:12248"/>
        <dbReference type="ChEBI" id="CHEBI:15378"/>
        <dbReference type="ChEBI" id="CHEBI:57783"/>
        <dbReference type="ChEBI" id="CHEBI:58349"/>
        <dbReference type="ChEBI" id="CHEBI:68483"/>
        <dbReference type="ChEBI" id="CHEBI:70757"/>
        <dbReference type="EC" id="1.3.1.98"/>
    </reaction>
</comment>
<reference evidence="22 23" key="1">
    <citation type="submission" date="2017-02" db="EMBL/GenBank/DDBJ databases">
        <title>Draft genome sequence of Moraxella pluranimalium CCUG 54913T type strain.</title>
        <authorList>
            <person name="Salva-Serra F."/>
            <person name="Engstrom-Jakobsson H."/>
            <person name="Thorell K."/>
            <person name="Jaen-Luchoro D."/>
            <person name="Gonzales-Siles L."/>
            <person name="Karlsson R."/>
            <person name="Yazdan S."/>
            <person name="Boulund F."/>
            <person name="Johnning A."/>
            <person name="Engstrand L."/>
            <person name="Kristiansson E."/>
            <person name="Moore E."/>
        </authorList>
    </citation>
    <scope>NUCLEOTIDE SEQUENCE [LARGE SCALE GENOMIC DNA]</scope>
    <source>
        <strain evidence="22 23">CCUG 54913</strain>
    </source>
</reference>
<dbReference type="SUPFAM" id="SSF56194">
    <property type="entry name" value="Uridine diphospho-N-Acetylenolpyruvylglucosamine reductase, MurB, C-terminal domain"/>
    <property type="match status" value="1"/>
</dbReference>
<dbReference type="EMBL" id="MUYU01000015">
    <property type="protein sequence ID" value="OOS23665.1"/>
    <property type="molecule type" value="Genomic_DNA"/>
</dbReference>
<keyword evidence="13 20" id="KW-0133">Cell shape</keyword>
<evidence type="ECO:0000256" key="9">
    <source>
        <dbReference type="ARBA" id="ARBA00022618"/>
    </source>
</evidence>
<dbReference type="GO" id="GO:0008762">
    <property type="term" value="F:UDP-N-acetylmuramate dehydrogenase activity"/>
    <property type="evidence" value="ECO:0007669"/>
    <property type="project" value="UniProtKB-UniRule"/>
</dbReference>
<evidence type="ECO:0000256" key="3">
    <source>
        <dbReference type="ARBA" id="ARBA00004496"/>
    </source>
</evidence>
<dbReference type="InterPro" id="IPR016169">
    <property type="entry name" value="FAD-bd_PCMH_sub2"/>
</dbReference>
<dbReference type="InterPro" id="IPR003170">
    <property type="entry name" value="MurB"/>
</dbReference>
<evidence type="ECO:0000256" key="17">
    <source>
        <dbReference type="ARBA" id="ARBA00023316"/>
    </source>
</evidence>
<dbReference type="GO" id="GO:0009252">
    <property type="term" value="P:peptidoglycan biosynthetic process"/>
    <property type="evidence" value="ECO:0007669"/>
    <property type="project" value="UniProtKB-UniRule"/>
</dbReference>
<comment type="caution">
    <text evidence="22">The sequence shown here is derived from an EMBL/GenBank/DDBJ whole genome shotgun (WGS) entry which is preliminary data.</text>
</comment>
<evidence type="ECO:0000256" key="8">
    <source>
        <dbReference type="ARBA" id="ARBA00022490"/>
    </source>
</evidence>
<evidence type="ECO:0000313" key="23">
    <source>
        <dbReference type="Proteomes" id="UP000189800"/>
    </source>
</evidence>
<accession>A0A1T0CMW2</accession>
<comment type="pathway">
    <text evidence="4 20">Cell wall biogenesis; peptidoglycan biosynthesis.</text>
</comment>
<dbReference type="NCBIfam" id="NF000755">
    <property type="entry name" value="PRK00046.1"/>
    <property type="match status" value="1"/>
</dbReference>
<keyword evidence="10 20" id="KW-0285">Flavoprotein</keyword>
<comment type="similarity">
    <text evidence="5 20">Belongs to the MurB family.</text>
</comment>
<keyword evidence="14 20" id="KW-0573">Peptidoglycan synthesis</keyword>
<dbReference type="Gene3D" id="3.30.465.10">
    <property type="match status" value="1"/>
</dbReference>
<dbReference type="Proteomes" id="UP000189800">
    <property type="component" value="Unassembled WGS sequence"/>
</dbReference>
<feature type="active site" evidence="20">
    <location>
        <position position="351"/>
    </location>
</feature>
<keyword evidence="15 20" id="KW-0560">Oxidoreductase</keyword>
<keyword evidence="12 20" id="KW-0521">NADP</keyword>
<name>A0A1T0CMW2_9GAMM</name>
<evidence type="ECO:0000256" key="14">
    <source>
        <dbReference type="ARBA" id="ARBA00022984"/>
    </source>
</evidence>
<comment type="subcellular location">
    <subcellularLocation>
        <location evidence="3 20">Cytoplasm</location>
    </subcellularLocation>
</comment>
<dbReference type="UniPathway" id="UPA00219"/>
<dbReference type="GO" id="GO:0071555">
    <property type="term" value="P:cell wall organization"/>
    <property type="evidence" value="ECO:0007669"/>
    <property type="project" value="UniProtKB-KW"/>
</dbReference>
<dbReference type="GO" id="GO:0008360">
    <property type="term" value="P:regulation of cell shape"/>
    <property type="evidence" value="ECO:0007669"/>
    <property type="project" value="UniProtKB-KW"/>
</dbReference>
<dbReference type="GO" id="GO:0051301">
    <property type="term" value="P:cell division"/>
    <property type="evidence" value="ECO:0007669"/>
    <property type="project" value="UniProtKB-KW"/>
</dbReference>
<evidence type="ECO:0000256" key="7">
    <source>
        <dbReference type="ARBA" id="ARBA00015188"/>
    </source>
</evidence>
<comment type="cofactor">
    <cofactor evidence="1 20">
        <name>FAD</name>
        <dbReference type="ChEBI" id="CHEBI:57692"/>
    </cofactor>
</comment>
<proteinExistence type="inferred from homology"/>
<evidence type="ECO:0000256" key="1">
    <source>
        <dbReference type="ARBA" id="ARBA00001974"/>
    </source>
</evidence>
<evidence type="ECO:0000256" key="4">
    <source>
        <dbReference type="ARBA" id="ARBA00004752"/>
    </source>
</evidence>
<evidence type="ECO:0000256" key="6">
    <source>
        <dbReference type="ARBA" id="ARBA00012518"/>
    </source>
</evidence>
<dbReference type="NCBIfam" id="TIGR00179">
    <property type="entry name" value="murB"/>
    <property type="match status" value="1"/>
</dbReference>
<comment type="function">
    <text evidence="2 20">Cell wall formation.</text>
</comment>
<dbReference type="InterPro" id="IPR036318">
    <property type="entry name" value="FAD-bd_PCMH-like_sf"/>
</dbReference>
<dbReference type="InterPro" id="IPR011601">
    <property type="entry name" value="MurB_C"/>
</dbReference>
<dbReference type="GO" id="GO:0005829">
    <property type="term" value="C:cytosol"/>
    <property type="evidence" value="ECO:0007669"/>
    <property type="project" value="TreeGrafter"/>
</dbReference>
<keyword evidence="23" id="KW-1185">Reference proteome</keyword>
<evidence type="ECO:0000256" key="16">
    <source>
        <dbReference type="ARBA" id="ARBA00023306"/>
    </source>
</evidence>
<evidence type="ECO:0000256" key="2">
    <source>
        <dbReference type="ARBA" id="ARBA00003921"/>
    </source>
</evidence>
<evidence type="ECO:0000256" key="5">
    <source>
        <dbReference type="ARBA" id="ARBA00010485"/>
    </source>
</evidence>
<dbReference type="PROSITE" id="PS51387">
    <property type="entry name" value="FAD_PCMH"/>
    <property type="match status" value="1"/>
</dbReference>
<dbReference type="InterPro" id="IPR006094">
    <property type="entry name" value="Oxid_FAD_bind_N"/>
</dbReference>
<dbReference type="InterPro" id="IPR016167">
    <property type="entry name" value="FAD-bd_PCMH_sub1"/>
</dbReference>
<evidence type="ECO:0000256" key="15">
    <source>
        <dbReference type="ARBA" id="ARBA00023002"/>
    </source>
</evidence>
<evidence type="ECO:0000313" key="22">
    <source>
        <dbReference type="EMBL" id="OOS23665.1"/>
    </source>
</evidence>
<keyword evidence="9 20" id="KW-0132">Cell division</keyword>
<feature type="active site" evidence="20">
    <location>
        <position position="175"/>
    </location>
</feature>
<evidence type="ECO:0000256" key="20">
    <source>
        <dbReference type="HAMAP-Rule" id="MF_00037"/>
    </source>
</evidence>
<dbReference type="InterPro" id="IPR036635">
    <property type="entry name" value="MurB_C_sf"/>
</dbReference>
<dbReference type="Pfam" id="PF01565">
    <property type="entry name" value="FAD_binding_4"/>
    <property type="match status" value="1"/>
</dbReference>
<dbReference type="STRING" id="470453.B0680_06850"/>
<protein>
    <recommendedName>
        <fullName evidence="7 20">UDP-N-acetylenolpyruvoylglucosamine reductase</fullName>
        <ecNumber evidence="6 20">1.3.1.98</ecNumber>
    </recommendedName>
    <alternativeName>
        <fullName evidence="18 20">UDP-N-acetylmuramate dehydrogenase</fullName>
    </alternativeName>
</protein>
<keyword evidence="8 20" id="KW-0963">Cytoplasm</keyword>
<dbReference type="Gene3D" id="3.90.78.10">
    <property type="entry name" value="UDP-N-acetylenolpyruvoylglucosamine reductase, C-terminal domain"/>
    <property type="match status" value="1"/>
</dbReference>
<keyword evidence="17 20" id="KW-0961">Cell wall biogenesis/degradation</keyword>
<evidence type="ECO:0000256" key="18">
    <source>
        <dbReference type="ARBA" id="ARBA00031026"/>
    </source>
</evidence>